<proteinExistence type="predicted"/>
<gene>
    <name evidence="2" type="ORF">BXY64_0425</name>
</gene>
<protein>
    <submittedName>
        <fullName evidence="2">Peptidoglycan-synthase activator LpoB</fullName>
    </submittedName>
</protein>
<organism evidence="2 3">
    <name type="scientific">Marinifilum flexuosum</name>
    <dbReference type="NCBI Taxonomy" id="1117708"/>
    <lineage>
        <taxon>Bacteria</taxon>
        <taxon>Pseudomonadati</taxon>
        <taxon>Bacteroidota</taxon>
        <taxon>Bacteroidia</taxon>
        <taxon>Marinilabiliales</taxon>
        <taxon>Marinifilaceae</taxon>
    </lineage>
</organism>
<dbReference type="InterPro" id="IPR014094">
    <property type="entry name" value="LpoB"/>
</dbReference>
<accession>A0A419X6R1</accession>
<dbReference type="RefSeq" id="WP_120238315.1">
    <property type="nucleotide sequence ID" value="NZ_RAPQ01000008.1"/>
</dbReference>
<evidence type="ECO:0000313" key="3">
    <source>
        <dbReference type="Proteomes" id="UP000284531"/>
    </source>
</evidence>
<dbReference type="Proteomes" id="UP000284531">
    <property type="component" value="Unassembled WGS sequence"/>
</dbReference>
<dbReference type="AlphaFoldDB" id="A0A419X6R1"/>
<reference evidence="2 3" key="1">
    <citation type="submission" date="2018-09" db="EMBL/GenBank/DDBJ databases">
        <title>Genomic Encyclopedia of Archaeal and Bacterial Type Strains, Phase II (KMG-II): from individual species to whole genera.</title>
        <authorList>
            <person name="Goeker M."/>
        </authorList>
    </citation>
    <scope>NUCLEOTIDE SEQUENCE [LARGE SCALE GENOMIC DNA]</scope>
    <source>
        <strain evidence="2 3">DSM 21950</strain>
    </source>
</reference>
<dbReference type="Gene3D" id="3.40.50.10610">
    <property type="entry name" value="ABC-type transport auxiliary lipoprotein component"/>
    <property type="match status" value="1"/>
</dbReference>
<keyword evidence="3" id="KW-1185">Reference proteome</keyword>
<evidence type="ECO:0000256" key="1">
    <source>
        <dbReference type="SAM" id="MobiDB-lite"/>
    </source>
</evidence>
<name>A0A419X6R1_9BACT</name>
<dbReference type="OrthoDB" id="1046951at2"/>
<comment type="caution">
    <text evidence="2">The sequence shown here is derived from an EMBL/GenBank/DDBJ whole genome shotgun (WGS) entry which is preliminary data.</text>
</comment>
<dbReference type="EMBL" id="RAPQ01000008">
    <property type="protein sequence ID" value="RKE03421.1"/>
    <property type="molecule type" value="Genomic_DNA"/>
</dbReference>
<evidence type="ECO:0000313" key="2">
    <source>
        <dbReference type="EMBL" id="RKE03421.1"/>
    </source>
</evidence>
<sequence>MKQILLFSIAFFTSITLLGQVKKIAMLESLAVTDGISVMVKNMVRGELTKSLSKESGFKAFTRVDIDNMMKEFKFQESGMVNDEQRLKLGQMSGADYVCVSKITKDGNAYYLEAYLIHLESGEINNPASAFVEGGYAFVNTACQKIAAEMVGKKVNVSSTRPSRPAGGQTTKTTSPARPKFQTFSVSVDFKSYKIMVIDRDFTNKMTKGEAVRASKNLSYGGYSDWRLPTKEEIKVIHQHRYELTGLKKENYWFNKGSGIWMLHFRKYASHLSSTKEGAWYDGYDYTAYVRCVRTVN</sequence>
<feature type="region of interest" description="Disordered" evidence="1">
    <location>
        <begin position="157"/>
        <end position="177"/>
    </location>
</feature>
<dbReference type="Pfam" id="PF13036">
    <property type="entry name" value="LpoB"/>
    <property type="match status" value="1"/>
</dbReference>